<accession>A0A397J1Q6</accession>
<dbReference type="Proteomes" id="UP000266861">
    <property type="component" value="Unassembled WGS sequence"/>
</dbReference>
<name>A0A397J1Q6_9GLOM</name>
<keyword evidence="2" id="KW-1185">Reference proteome</keyword>
<dbReference type="OrthoDB" id="2429411at2759"/>
<reference evidence="1 2" key="1">
    <citation type="submission" date="2018-08" db="EMBL/GenBank/DDBJ databases">
        <title>Genome and evolution of the arbuscular mycorrhizal fungus Diversispora epigaea (formerly Glomus versiforme) and its bacterial endosymbionts.</title>
        <authorList>
            <person name="Sun X."/>
            <person name="Fei Z."/>
            <person name="Harrison M."/>
        </authorList>
    </citation>
    <scope>NUCLEOTIDE SEQUENCE [LARGE SCALE GENOMIC DNA]</scope>
    <source>
        <strain evidence="1 2">IT104</strain>
    </source>
</reference>
<evidence type="ECO:0000313" key="1">
    <source>
        <dbReference type="EMBL" id="RHZ82229.1"/>
    </source>
</evidence>
<dbReference type="AlphaFoldDB" id="A0A397J1Q6"/>
<organism evidence="1 2">
    <name type="scientific">Diversispora epigaea</name>
    <dbReference type="NCBI Taxonomy" id="1348612"/>
    <lineage>
        <taxon>Eukaryota</taxon>
        <taxon>Fungi</taxon>
        <taxon>Fungi incertae sedis</taxon>
        <taxon>Mucoromycota</taxon>
        <taxon>Glomeromycotina</taxon>
        <taxon>Glomeromycetes</taxon>
        <taxon>Diversisporales</taxon>
        <taxon>Diversisporaceae</taxon>
        <taxon>Diversispora</taxon>
    </lineage>
</organism>
<dbReference type="STRING" id="1348612.A0A397J1Q6"/>
<evidence type="ECO:0000313" key="2">
    <source>
        <dbReference type="Proteomes" id="UP000266861"/>
    </source>
</evidence>
<proteinExistence type="predicted"/>
<comment type="caution">
    <text evidence="1">The sequence shown here is derived from an EMBL/GenBank/DDBJ whole genome shotgun (WGS) entry which is preliminary data.</text>
</comment>
<protein>
    <submittedName>
        <fullName evidence="1">Uncharacterized protein</fullName>
    </submittedName>
</protein>
<gene>
    <name evidence="1" type="ORF">Glove_110g46</name>
</gene>
<sequence length="128" mass="14936">MPINPVLVDITNITNQEIVEIPTSRDSPSWALKENEKNKIREPVKRMTAEIKRLLEIMFHSGTANPRQKLNAQQMHEELLRRAEIGEIEENEIPKVTTISNWITVFSRKWKEAMALRTLEENMNSENL</sequence>
<dbReference type="EMBL" id="PQFF01000103">
    <property type="protein sequence ID" value="RHZ82229.1"/>
    <property type="molecule type" value="Genomic_DNA"/>
</dbReference>